<keyword evidence="2" id="KW-0732">Signal</keyword>
<feature type="chain" id="PRO_5005466837" evidence="2">
    <location>
        <begin position="23"/>
        <end position="242"/>
    </location>
</feature>
<evidence type="ECO:0000313" key="4">
    <source>
        <dbReference type="Proteomes" id="UP000064967"/>
    </source>
</evidence>
<dbReference type="AlphaFoldDB" id="A0A0K1Q5E0"/>
<dbReference type="RefSeq" id="WP_146652219.1">
    <property type="nucleotide sequence ID" value="NZ_CP012333.1"/>
</dbReference>
<proteinExistence type="predicted"/>
<feature type="compositionally biased region" description="Low complexity" evidence="1">
    <location>
        <begin position="24"/>
        <end position="37"/>
    </location>
</feature>
<dbReference type="KEGG" id="llu:AKJ09_07709"/>
<evidence type="ECO:0000256" key="1">
    <source>
        <dbReference type="SAM" id="MobiDB-lite"/>
    </source>
</evidence>
<organism evidence="3 4">
    <name type="scientific">Labilithrix luteola</name>
    <dbReference type="NCBI Taxonomy" id="1391654"/>
    <lineage>
        <taxon>Bacteria</taxon>
        <taxon>Pseudomonadati</taxon>
        <taxon>Myxococcota</taxon>
        <taxon>Polyangia</taxon>
        <taxon>Polyangiales</taxon>
        <taxon>Labilitrichaceae</taxon>
        <taxon>Labilithrix</taxon>
    </lineage>
</organism>
<sequence length="242" mass="26561">MKSALSALALSLVLLAPGAAAADDRAPAPAAPAAPSGPIKPATPAPATLDEFSPYPPRTPRILAQPDTGYSSADPRPYPSLPWLAAQLLPSPEVAFGTIRSVDVYGHTSKDLQASFGLRWQLTPLLWSWGQHRSLNRWHFLVIDPLARNSGSISADLNLEYMWGQVNRMLVRPGVHATFPILQRGEYLSTSIGTSFYAYDDILRVAYDVGAYCLFGLFGVQFTYAPVHEPLKTMLTFRIRYF</sequence>
<dbReference type="Proteomes" id="UP000064967">
    <property type="component" value="Chromosome"/>
</dbReference>
<evidence type="ECO:0000313" key="3">
    <source>
        <dbReference type="EMBL" id="AKV01046.1"/>
    </source>
</evidence>
<gene>
    <name evidence="3" type="ORF">AKJ09_07709</name>
</gene>
<dbReference type="STRING" id="1391654.AKJ09_07709"/>
<dbReference type="EMBL" id="CP012333">
    <property type="protein sequence ID" value="AKV01046.1"/>
    <property type="molecule type" value="Genomic_DNA"/>
</dbReference>
<protein>
    <submittedName>
        <fullName evidence="3">Uncharacterized protein</fullName>
    </submittedName>
</protein>
<accession>A0A0K1Q5E0</accession>
<reference evidence="3 4" key="1">
    <citation type="submission" date="2015-08" db="EMBL/GenBank/DDBJ databases">
        <authorList>
            <person name="Babu N.S."/>
            <person name="Beckwith C.J."/>
            <person name="Beseler K.G."/>
            <person name="Brison A."/>
            <person name="Carone J.V."/>
            <person name="Caskin T.P."/>
            <person name="Diamond M."/>
            <person name="Durham M.E."/>
            <person name="Foxe J.M."/>
            <person name="Go M."/>
            <person name="Henderson B.A."/>
            <person name="Jones I.B."/>
            <person name="McGettigan J.A."/>
            <person name="Micheletti S.J."/>
            <person name="Nasrallah M.E."/>
            <person name="Ortiz D."/>
            <person name="Piller C.R."/>
            <person name="Privatt S.R."/>
            <person name="Schneider S.L."/>
            <person name="Sharp S."/>
            <person name="Smith T.C."/>
            <person name="Stanton J.D."/>
            <person name="Ullery H.E."/>
            <person name="Wilson R.J."/>
            <person name="Serrano M.G."/>
            <person name="Buck G."/>
            <person name="Lee V."/>
            <person name="Wang Y."/>
            <person name="Carvalho R."/>
            <person name="Voegtly L."/>
            <person name="Shi R."/>
            <person name="Duckworth R."/>
            <person name="Johnson A."/>
            <person name="Loviza R."/>
            <person name="Walstead R."/>
            <person name="Shah Z."/>
            <person name="Kiflezghi M."/>
            <person name="Wade K."/>
            <person name="Ball S.L."/>
            <person name="Bradley K.W."/>
            <person name="Asai D.J."/>
            <person name="Bowman C.A."/>
            <person name="Russell D.A."/>
            <person name="Pope W.H."/>
            <person name="Jacobs-Sera D."/>
            <person name="Hendrix R.W."/>
            <person name="Hatfull G.F."/>
        </authorList>
    </citation>
    <scope>NUCLEOTIDE SEQUENCE [LARGE SCALE GENOMIC DNA]</scope>
    <source>
        <strain evidence="3 4">DSM 27648</strain>
    </source>
</reference>
<feature type="signal peptide" evidence="2">
    <location>
        <begin position="1"/>
        <end position="22"/>
    </location>
</feature>
<dbReference type="OrthoDB" id="5514505at2"/>
<evidence type="ECO:0000256" key="2">
    <source>
        <dbReference type="SAM" id="SignalP"/>
    </source>
</evidence>
<keyword evidence="4" id="KW-1185">Reference proteome</keyword>
<feature type="region of interest" description="Disordered" evidence="1">
    <location>
        <begin position="24"/>
        <end position="51"/>
    </location>
</feature>
<name>A0A0K1Q5E0_9BACT</name>